<keyword evidence="3" id="KW-1185">Reference proteome</keyword>
<feature type="compositionally biased region" description="Polar residues" evidence="1">
    <location>
        <begin position="40"/>
        <end position="51"/>
    </location>
</feature>
<feature type="non-terminal residue" evidence="2">
    <location>
        <position position="1"/>
    </location>
</feature>
<organism evidence="2 3">
    <name type="scientific">Xyrichtys novacula</name>
    <name type="common">Pearly razorfish</name>
    <name type="synonym">Hemipteronotus novacula</name>
    <dbReference type="NCBI Taxonomy" id="13765"/>
    <lineage>
        <taxon>Eukaryota</taxon>
        <taxon>Metazoa</taxon>
        <taxon>Chordata</taxon>
        <taxon>Craniata</taxon>
        <taxon>Vertebrata</taxon>
        <taxon>Euteleostomi</taxon>
        <taxon>Actinopterygii</taxon>
        <taxon>Neopterygii</taxon>
        <taxon>Teleostei</taxon>
        <taxon>Neoteleostei</taxon>
        <taxon>Acanthomorphata</taxon>
        <taxon>Eupercaria</taxon>
        <taxon>Labriformes</taxon>
        <taxon>Labridae</taxon>
        <taxon>Xyrichtys</taxon>
    </lineage>
</organism>
<sequence>VELSVVRVVPAALRSFSLQHSQKAEREAWAQLQLPPGLRNQASMKETQGAK</sequence>
<evidence type="ECO:0000313" key="2">
    <source>
        <dbReference type="EMBL" id="CAJ1060121.1"/>
    </source>
</evidence>
<dbReference type="AlphaFoldDB" id="A0AAV1FHF1"/>
<feature type="non-terminal residue" evidence="2">
    <location>
        <position position="51"/>
    </location>
</feature>
<evidence type="ECO:0000256" key="1">
    <source>
        <dbReference type="SAM" id="MobiDB-lite"/>
    </source>
</evidence>
<accession>A0AAV1FHF1</accession>
<name>A0AAV1FHF1_XYRNO</name>
<evidence type="ECO:0000313" key="3">
    <source>
        <dbReference type="Proteomes" id="UP001178508"/>
    </source>
</evidence>
<dbReference type="Proteomes" id="UP001178508">
    <property type="component" value="Chromosome 7"/>
</dbReference>
<proteinExistence type="predicted"/>
<feature type="region of interest" description="Disordered" evidence="1">
    <location>
        <begin position="32"/>
        <end position="51"/>
    </location>
</feature>
<dbReference type="EMBL" id="OY660870">
    <property type="protein sequence ID" value="CAJ1060121.1"/>
    <property type="molecule type" value="Genomic_DNA"/>
</dbReference>
<reference evidence="2" key="1">
    <citation type="submission" date="2023-08" db="EMBL/GenBank/DDBJ databases">
        <authorList>
            <person name="Alioto T."/>
            <person name="Alioto T."/>
            <person name="Gomez Garrido J."/>
        </authorList>
    </citation>
    <scope>NUCLEOTIDE SEQUENCE</scope>
</reference>
<protein>
    <submittedName>
        <fullName evidence="2">Uncharacterized protein</fullName>
    </submittedName>
</protein>
<gene>
    <name evidence="2" type="ORF">XNOV1_A040702</name>
</gene>